<keyword evidence="1" id="KW-0732">Signal</keyword>
<evidence type="ECO:0000313" key="2">
    <source>
        <dbReference type="EMBL" id="MBU3030699.1"/>
    </source>
</evidence>
<feature type="signal peptide" evidence="1">
    <location>
        <begin position="1"/>
        <end position="25"/>
    </location>
</feature>
<organism evidence="2 3">
    <name type="scientific">Paracoccus marinaquae</name>
    <dbReference type="NCBI Taxonomy" id="2841926"/>
    <lineage>
        <taxon>Bacteria</taxon>
        <taxon>Pseudomonadati</taxon>
        <taxon>Pseudomonadota</taxon>
        <taxon>Alphaproteobacteria</taxon>
        <taxon>Rhodobacterales</taxon>
        <taxon>Paracoccaceae</taxon>
        <taxon>Paracoccus</taxon>
    </lineage>
</organism>
<protein>
    <recommendedName>
        <fullName evidence="4">DUF4375 domain-containing protein</fullName>
    </recommendedName>
</protein>
<dbReference type="RefSeq" id="WP_216033370.1">
    <property type="nucleotide sequence ID" value="NZ_JAHKNG010000017.1"/>
</dbReference>
<feature type="chain" id="PRO_5045167826" description="DUF4375 domain-containing protein" evidence="1">
    <location>
        <begin position="26"/>
        <end position="362"/>
    </location>
</feature>
<proteinExistence type="predicted"/>
<evidence type="ECO:0000313" key="3">
    <source>
        <dbReference type="Proteomes" id="UP001166191"/>
    </source>
</evidence>
<sequence length="362" mass="38057">MRLLRHLGLLALGAVGAAALGGAAAACAICLSAVDLAPGQRLDDADQAVLAVPSEDGGFWRILATLKAEGPVDIGQLNTELPPAGGGADGQAELLIRSGLGHFWSRQGRNDPSHAGWLGRLANSGSPDAVEDSGAKAAAWQERLRLIAPHLDSGAPEIEAWAHGELSRAPYAAIRELGEAFSPADLMSRIAAEAHPGHRVAFILMLGATGDDQASAWVDDALLGEMAGDASQLSALLAARLDLRGADVVDWIGTHYLLDRRRGPAEIEAALLALSVHGDIGTVIPRARIVSTLRDFVRERPAMAGFVAPDLIRWQEWGATEDYVNLLNDEAIADPAGEFAAVSYVNLSPDIEAKSSLNLNHD</sequence>
<name>A0ABS6AM12_9RHOB</name>
<dbReference type="Proteomes" id="UP001166191">
    <property type="component" value="Unassembled WGS sequence"/>
</dbReference>
<evidence type="ECO:0008006" key="4">
    <source>
        <dbReference type="Google" id="ProtNLM"/>
    </source>
</evidence>
<gene>
    <name evidence="2" type="ORF">KNW02_11295</name>
</gene>
<dbReference type="PROSITE" id="PS51257">
    <property type="entry name" value="PROKAR_LIPOPROTEIN"/>
    <property type="match status" value="1"/>
</dbReference>
<dbReference type="EMBL" id="JAHKNG010000017">
    <property type="protein sequence ID" value="MBU3030699.1"/>
    <property type="molecule type" value="Genomic_DNA"/>
</dbReference>
<keyword evidence="3" id="KW-1185">Reference proteome</keyword>
<evidence type="ECO:0000256" key="1">
    <source>
        <dbReference type="SAM" id="SignalP"/>
    </source>
</evidence>
<accession>A0ABS6AM12</accession>
<reference evidence="2" key="1">
    <citation type="submission" date="2021-06" db="EMBL/GenBank/DDBJ databases">
        <title>Paracoccus bacterium XHP0099 sp. nov., isolated from the surface waters of the Yellow Sea.</title>
        <authorList>
            <person name="Xue H."/>
            <person name="Zhang D."/>
        </authorList>
    </citation>
    <scope>NUCLEOTIDE SEQUENCE</scope>
    <source>
        <strain evidence="2">XHP0099</strain>
    </source>
</reference>
<comment type="caution">
    <text evidence="2">The sequence shown here is derived from an EMBL/GenBank/DDBJ whole genome shotgun (WGS) entry which is preliminary data.</text>
</comment>